<dbReference type="RefSeq" id="WP_162661034.1">
    <property type="nucleotide sequence ID" value="NZ_LR593887.1"/>
</dbReference>
<name>A0A6C2YYL7_9BACT</name>
<gene>
    <name evidence="1" type="ORF">GMBLW1_33980</name>
</gene>
<evidence type="ECO:0000313" key="2">
    <source>
        <dbReference type="Proteomes" id="UP000464378"/>
    </source>
</evidence>
<accession>A0A6C2YYL7</accession>
<dbReference type="KEGG" id="tim:GMBLW1_33980"/>
<dbReference type="InParanoid" id="A0A6C2YYL7"/>
<organism evidence="1">
    <name type="scientific">Tuwongella immobilis</name>
    <dbReference type="NCBI Taxonomy" id="692036"/>
    <lineage>
        <taxon>Bacteria</taxon>
        <taxon>Pseudomonadati</taxon>
        <taxon>Planctomycetota</taxon>
        <taxon>Planctomycetia</taxon>
        <taxon>Gemmatales</taxon>
        <taxon>Gemmataceae</taxon>
        <taxon>Tuwongella</taxon>
    </lineage>
</organism>
<evidence type="ECO:0000313" key="1">
    <source>
        <dbReference type="EMBL" id="VIP05795.1"/>
    </source>
</evidence>
<dbReference type="EMBL" id="LR586016">
    <property type="protein sequence ID" value="VIP05795.1"/>
    <property type="molecule type" value="Genomic_DNA"/>
</dbReference>
<protein>
    <recommendedName>
        <fullName evidence="3">Carboxypeptidase regulatory-like domain-containing protein</fullName>
    </recommendedName>
</protein>
<keyword evidence="2" id="KW-1185">Reference proteome</keyword>
<dbReference type="EMBL" id="LR593887">
    <property type="protein sequence ID" value="VTS08946.1"/>
    <property type="molecule type" value="Genomic_DNA"/>
</dbReference>
<proteinExistence type="predicted"/>
<dbReference type="AlphaFoldDB" id="A0A6C2YYL7"/>
<evidence type="ECO:0008006" key="3">
    <source>
        <dbReference type="Google" id="ProtNLM"/>
    </source>
</evidence>
<reference evidence="1" key="1">
    <citation type="submission" date="2019-04" db="EMBL/GenBank/DDBJ databases">
        <authorList>
            <consortium name="Science for Life Laboratories"/>
        </authorList>
    </citation>
    <scope>NUCLEOTIDE SEQUENCE</scope>
    <source>
        <strain evidence="1">MBLW1</strain>
    </source>
</reference>
<dbReference type="Proteomes" id="UP000464378">
    <property type="component" value="Chromosome"/>
</dbReference>
<sequence length="165" mass="17344">MDRMMIRSNANNSLTAVAVRRFVARALAMLMLVGGMVGCGGGSENGEIPVQGKVTMDGEPLNQATIRFLPNTTSNGGMGVSKVDGTFSIAGPQGQNGVPVGTYKVTVSRRLNPDGSLPPSDEEPILSKAVEKLPPSFSDPNRTTLSVNLASDGKVELKLSKSQKR</sequence>